<accession>A0A1X7UPZ0</accession>
<organism evidence="1">
    <name type="scientific">Amphimedon queenslandica</name>
    <name type="common">Sponge</name>
    <dbReference type="NCBI Taxonomy" id="400682"/>
    <lineage>
        <taxon>Eukaryota</taxon>
        <taxon>Metazoa</taxon>
        <taxon>Porifera</taxon>
        <taxon>Demospongiae</taxon>
        <taxon>Heteroscleromorpha</taxon>
        <taxon>Haplosclerida</taxon>
        <taxon>Niphatidae</taxon>
        <taxon>Amphimedon</taxon>
    </lineage>
</organism>
<sequence>MAENIEETVKVHVEDKTERDVLTGDFIRKRPKPATAYAEGLFRRISLLIRRLRSRLILLKRK</sequence>
<dbReference type="AlphaFoldDB" id="A0A1X7UPZ0"/>
<dbReference type="InParanoid" id="A0A1X7UPZ0"/>
<proteinExistence type="predicted"/>
<evidence type="ECO:0000313" key="1">
    <source>
        <dbReference type="EnsemblMetazoa" id="Aqu2.1.29584_001"/>
    </source>
</evidence>
<name>A0A1X7UPZ0_AMPQE</name>
<dbReference type="EnsemblMetazoa" id="Aqu2.1.29584_001">
    <property type="protein sequence ID" value="Aqu2.1.29584_001"/>
    <property type="gene ID" value="Aqu2.1.29584"/>
</dbReference>
<protein>
    <submittedName>
        <fullName evidence="1">Uncharacterized protein</fullName>
    </submittedName>
</protein>
<reference evidence="1" key="1">
    <citation type="submission" date="2017-05" db="UniProtKB">
        <authorList>
            <consortium name="EnsemblMetazoa"/>
        </authorList>
    </citation>
    <scope>IDENTIFICATION</scope>
</reference>